<evidence type="ECO:0000313" key="1">
    <source>
        <dbReference type="EMBL" id="KKO74132.1"/>
    </source>
</evidence>
<dbReference type="Proteomes" id="UP000034350">
    <property type="component" value="Unassembled WGS sequence"/>
</dbReference>
<comment type="caution">
    <text evidence="1">The sequence shown here is derived from an EMBL/GenBank/DDBJ whole genome shotgun (WGS) entry which is preliminary data.</text>
</comment>
<dbReference type="RefSeq" id="XP_024329874.1">
    <property type="nucleotide sequence ID" value="XM_024473798.1"/>
</dbReference>
<reference evidence="1 2" key="1">
    <citation type="journal article" date="2015" name="Environ. Microbiol.">
        <title>Genome analyses suggest the presence of polyploidy and recent human-driven expansions in eight global populations of the honeybee pathogen Nosema ceranae.</title>
        <authorList>
            <person name="Pelin A."/>
            <person name="Selman M."/>
            <person name="Aris-Brosou S."/>
            <person name="Farinelli L."/>
            <person name="Corradi N."/>
        </authorList>
    </citation>
    <scope>NUCLEOTIDE SEQUENCE [LARGE SCALE GENOMIC DNA]</scope>
    <source>
        <strain evidence="1 2">PA08 1199</strain>
    </source>
</reference>
<protein>
    <submittedName>
        <fullName evidence="1">Uncharacterized protein</fullName>
    </submittedName>
</protein>
<dbReference type="GeneID" id="36318695"/>
<dbReference type="AlphaFoldDB" id="A0A0F9YN23"/>
<accession>A0A0F9YN23</accession>
<gene>
    <name evidence="1" type="ORF">AAJ76_11300010289</name>
</gene>
<proteinExistence type="predicted"/>
<name>A0A0F9YN23_9MICR</name>
<dbReference type="VEuPathDB" id="MicrosporidiaDB:NCER_102340"/>
<keyword evidence="2" id="KW-1185">Reference proteome</keyword>
<dbReference type="VEuPathDB" id="MicrosporidiaDB:AAJ76_11300010289"/>
<dbReference type="EMBL" id="JPQZ01000113">
    <property type="protein sequence ID" value="KKO74132.1"/>
    <property type="molecule type" value="Genomic_DNA"/>
</dbReference>
<organism evidence="1 2">
    <name type="scientific">Vairimorpha ceranae</name>
    <dbReference type="NCBI Taxonomy" id="40302"/>
    <lineage>
        <taxon>Eukaryota</taxon>
        <taxon>Fungi</taxon>
        <taxon>Fungi incertae sedis</taxon>
        <taxon>Microsporidia</taxon>
        <taxon>Nosematidae</taxon>
        <taxon>Vairimorpha</taxon>
    </lineage>
</organism>
<sequence length="431" mass="50172">MLFWLKTIFCSTQMLDVNLLSEIENTSDILKAFGKKELCENEETQQKNQELTKTGDKNFYENQSNSNILDDLINFIDESFNNGYNNVDYNLSDKMLSMTSESNFIAQNSISNQHITLKRDKQFCIIKQPKNNTAEHSHKSEFCKNTTNMLLRSTKNDLLHEQYINQENNTSLQKFNNVTVLSDHQSCHGETNCINKPDNSQINKLSNVIDSSIKKPKNSKYSSSAYKNKKNVKIKKKKSKTDNIIPNIRKYNIVETLESKNKNNHNRIYLADIFTANERKLYKKYKQSERDFRKFCKSNINKKILQFIEKIEISNLSNNLKHRSILALSNLSSFLDTINPITTNAAQAPMQDFVDSLNLAYKKFKGYAVVSENLFIFKSKFKSLHMVGNEYICSSSCTFCKIRKLSKSFNKRFNSFYKKLLEFKKVLKKKI</sequence>
<evidence type="ECO:0000313" key="2">
    <source>
        <dbReference type="Proteomes" id="UP000034350"/>
    </source>
</evidence>